<dbReference type="InterPro" id="IPR016195">
    <property type="entry name" value="Pol/histidinol_Pase-like"/>
</dbReference>
<keyword evidence="3 5" id="KW-0904">Protein phosphatase</keyword>
<protein>
    <recommendedName>
        <fullName evidence="5">Tyrosine-protein phosphatase</fullName>
        <ecNumber evidence="5">3.1.3.48</ecNumber>
    </recommendedName>
</protein>
<dbReference type="PANTHER" id="PTHR39181">
    <property type="entry name" value="TYROSINE-PROTEIN PHOSPHATASE YWQE"/>
    <property type="match status" value="1"/>
</dbReference>
<dbReference type="EMBL" id="JBHSZV010000026">
    <property type="protein sequence ID" value="MFC7062322.1"/>
    <property type="molecule type" value="Genomic_DNA"/>
</dbReference>
<organism evidence="6 7">
    <name type="scientific">Halobacillus seohaensis</name>
    <dbReference type="NCBI Taxonomy" id="447421"/>
    <lineage>
        <taxon>Bacteria</taxon>
        <taxon>Bacillati</taxon>
        <taxon>Bacillota</taxon>
        <taxon>Bacilli</taxon>
        <taxon>Bacillales</taxon>
        <taxon>Bacillaceae</taxon>
        <taxon>Halobacillus</taxon>
    </lineage>
</organism>
<evidence type="ECO:0000256" key="2">
    <source>
        <dbReference type="ARBA" id="ARBA00022801"/>
    </source>
</evidence>
<accession>A0ABW2EJ70</accession>
<evidence type="ECO:0000256" key="1">
    <source>
        <dbReference type="ARBA" id="ARBA00005750"/>
    </source>
</evidence>
<dbReference type="SUPFAM" id="SSF89550">
    <property type="entry name" value="PHP domain-like"/>
    <property type="match status" value="1"/>
</dbReference>
<dbReference type="Gene3D" id="3.20.20.140">
    <property type="entry name" value="Metal-dependent hydrolases"/>
    <property type="match status" value="1"/>
</dbReference>
<dbReference type="EC" id="3.1.3.48" evidence="5"/>
<evidence type="ECO:0000313" key="6">
    <source>
        <dbReference type="EMBL" id="MFC7062322.1"/>
    </source>
</evidence>
<keyword evidence="7" id="KW-1185">Reference proteome</keyword>
<dbReference type="Proteomes" id="UP001596410">
    <property type="component" value="Unassembled WGS sequence"/>
</dbReference>
<keyword evidence="2 5" id="KW-0378">Hydrolase</keyword>
<gene>
    <name evidence="6" type="ORF">ACFQIC_10675</name>
</gene>
<reference evidence="7" key="1">
    <citation type="journal article" date="2019" name="Int. J. Syst. Evol. Microbiol.">
        <title>The Global Catalogue of Microorganisms (GCM) 10K type strain sequencing project: providing services to taxonomists for standard genome sequencing and annotation.</title>
        <authorList>
            <consortium name="The Broad Institute Genomics Platform"/>
            <consortium name="The Broad Institute Genome Sequencing Center for Infectious Disease"/>
            <person name="Wu L."/>
            <person name="Ma J."/>
        </authorList>
    </citation>
    <scope>NUCLEOTIDE SEQUENCE [LARGE SCALE GENOMIC DNA]</scope>
    <source>
        <strain evidence="7">CGMCC 4.1621</strain>
    </source>
</reference>
<dbReference type="InterPro" id="IPR016667">
    <property type="entry name" value="Caps_polysacc_synth_CpsB/CapC"/>
</dbReference>
<comment type="similarity">
    <text evidence="1 5">Belongs to the metallo-dependent hydrolases superfamily. CpsB/CapC family.</text>
</comment>
<name>A0ABW2EJ70_9BACI</name>
<proteinExistence type="inferred from homology"/>
<dbReference type="PIRSF" id="PIRSF016557">
    <property type="entry name" value="Caps_synth_CpsB"/>
    <property type="match status" value="1"/>
</dbReference>
<dbReference type="Pfam" id="PF19567">
    <property type="entry name" value="CpsB_CapC"/>
    <property type="match status" value="1"/>
</dbReference>
<evidence type="ECO:0000313" key="7">
    <source>
        <dbReference type="Proteomes" id="UP001596410"/>
    </source>
</evidence>
<comment type="caution">
    <text evidence="6">The sequence shown here is derived from an EMBL/GenBank/DDBJ whole genome shotgun (WGS) entry which is preliminary data.</text>
</comment>
<evidence type="ECO:0000256" key="4">
    <source>
        <dbReference type="ARBA" id="ARBA00051722"/>
    </source>
</evidence>
<sequence length="255" mass="29096">MIDIHSHILPGVDDGAQSMEESVKMAEAAVEEGITAIVATPHHNNGEFENYKHNILIQVDELNRVLEERNIPLDVLPGQETRLYGSMLQGLQKDEILTINGDSSYVFVEFPHDQIPHYATNLFYNLQMEGYQPIIVHPERNRIIQENPNILYSFIKNGAFSQITAASITGHHGKTVNKLSYQLIEANLTHLIASDAHNTKKRSFYMRKAFDEISKEYGQAITYQFMENAHYVIENQTMATNPPEHIKKKKIFGLF</sequence>
<dbReference type="RefSeq" id="WP_204711842.1">
    <property type="nucleotide sequence ID" value="NZ_JBHSZV010000026.1"/>
</dbReference>
<evidence type="ECO:0000256" key="5">
    <source>
        <dbReference type="PIRNR" id="PIRNR016557"/>
    </source>
</evidence>
<comment type="catalytic activity">
    <reaction evidence="4 5">
        <text>O-phospho-L-tyrosyl-[protein] + H2O = L-tyrosyl-[protein] + phosphate</text>
        <dbReference type="Rhea" id="RHEA:10684"/>
        <dbReference type="Rhea" id="RHEA-COMP:10136"/>
        <dbReference type="Rhea" id="RHEA-COMP:20101"/>
        <dbReference type="ChEBI" id="CHEBI:15377"/>
        <dbReference type="ChEBI" id="CHEBI:43474"/>
        <dbReference type="ChEBI" id="CHEBI:46858"/>
        <dbReference type="ChEBI" id="CHEBI:61978"/>
        <dbReference type="EC" id="3.1.3.48"/>
    </reaction>
</comment>
<dbReference type="PANTHER" id="PTHR39181:SF1">
    <property type="entry name" value="TYROSINE-PROTEIN PHOSPHATASE YWQE"/>
    <property type="match status" value="1"/>
</dbReference>
<evidence type="ECO:0000256" key="3">
    <source>
        <dbReference type="ARBA" id="ARBA00022912"/>
    </source>
</evidence>